<evidence type="ECO:0000313" key="1">
    <source>
        <dbReference type="EMBL" id="SCL16383.1"/>
    </source>
</evidence>
<dbReference type="EMBL" id="FMHV01000002">
    <property type="protein sequence ID" value="SCL16383.1"/>
    <property type="molecule type" value="Genomic_DNA"/>
</dbReference>
<organism evidence="1 2">
    <name type="scientific">Micromonospora rhizosphaerae</name>
    <dbReference type="NCBI Taxonomy" id="568872"/>
    <lineage>
        <taxon>Bacteria</taxon>
        <taxon>Bacillati</taxon>
        <taxon>Actinomycetota</taxon>
        <taxon>Actinomycetes</taxon>
        <taxon>Micromonosporales</taxon>
        <taxon>Micromonosporaceae</taxon>
        <taxon>Micromonospora</taxon>
    </lineage>
</organism>
<dbReference type="Proteomes" id="UP000199413">
    <property type="component" value="Unassembled WGS sequence"/>
</dbReference>
<sequence>MAPPSYVRIVIESLWGAADWAGPVRQTEGMSARVRAPELRGRGWLNTGGRDLKLSDLRGRILLIDFGKS</sequence>
<accession>A0A1C6RGS3</accession>
<keyword evidence="2" id="KW-1185">Reference proteome</keyword>
<evidence type="ECO:0000313" key="2">
    <source>
        <dbReference type="Proteomes" id="UP000199413"/>
    </source>
</evidence>
<gene>
    <name evidence="1" type="ORF">GA0070624_1003</name>
</gene>
<dbReference type="AlphaFoldDB" id="A0A1C6RGS3"/>
<proteinExistence type="predicted"/>
<protein>
    <recommendedName>
        <fullName evidence="3">Redoxin domain-containing protein</fullName>
    </recommendedName>
</protein>
<name>A0A1C6RGS3_9ACTN</name>
<evidence type="ECO:0008006" key="3">
    <source>
        <dbReference type="Google" id="ProtNLM"/>
    </source>
</evidence>
<dbReference type="STRING" id="568872.GA0070624_1003"/>
<reference evidence="2" key="1">
    <citation type="submission" date="2016-06" db="EMBL/GenBank/DDBJ databases">
        <authorList>
            <person name="Varghese N."/>
            <person name="Submissions Spin"/>
        </authorList>
    </citation>
    <scope>NUCLEOTIDE SEQUENCE [LARGE SCALE GENOMIC DNA]</scope>
    <source>
        <strain evidence="2">DSM 45431</strain>
    </source>
</reference>